<dbReference type="STRING" id="292459.STH2704"/>
<feature type="transmembrane region" description="Helical" evidence="6">
    <location>
        <begin position="225"/>
        <end position="243"/>
    </location>
</feature>
<feature type="transmembrane region" description="Helical" evidence="6">
    <location>
        <begin position="165"/>
        <end position="183"/>
    </location>
</feature>
<feature type="transmembrane region" description="Helical" evidence="6">
    <location>
        <begin position="379"/>
        <end position="399"/>
    </location>
</feature>
<dbReference type="RefSeq" id="WP_011196825.1">
    <property type="nucleotide sequence ID" value="NC_006177.1"/>
</dbReference>
<feature type="transmembrane region" description="Helical" evidence="6">
    <location>
        <begin position="281"/>
        <end position="302"/>
    </location>
</feature>
<evidence type="ECO:0000256" key="5">
    <source>
        <dbReference type="ARBA" id="ARBA00023136"/>
    </source>
</evidence>
<evidence type="ECO:0000256" key="6">
    <source>
        <dbReference type="SAM" id="Phobius"/>
    </source>
</evidence>
<gene>
    <name evidence="7" type="ordered locus">STH2704</name>
</gene>
<feature type="transmembrane region" description="Helical" evidence="6">
    <location>
        <begin position="411"/>
        <end position="430"/>
    </location>
</feature>
<comment type="subcellular location">
    <subcellularLocation>
        <location evidence="1">Cell membrane</location>
        <topology evidence="1">Multi-pass membrane protein</topology>
    </subcellularLocation>
</comment>
<evidence type="ECO:0000313" key="7">
    <source>
        <dbReference type="EMBL" id="BAD41689.1"/>
    </source>
</evidence>
<dbReference type="Proteomes" id="UP000000417">
    <property type="component" value="Chromosome"/>
</dbReference>
<evidence type="ECO:0000256" key="4">
    <source>
        <dbReference type="ARBA" id="ARBA00022989"/>
    </source>
</evidence>
<dbReference type="EMBL" id="AP006840">
    <property type="protein sequence ID" value="BAD41689.1"/>
    <property type="molecule type" value="Genomic_DNA"/>
</dbReference>
<keyword evidence="5 6" id="KW-0472">Membrane</keyword>
<feature type="transmembrane region" description="Helical" evidence="6">
    <location>
        <begin position="322"/>
        <end position="339"/>
    </location>
</feature>
<feature type="transmembrane region" description="Helical" evidence="6">
    <location>
        <begin position="351"/>
        <end position="373"/>
    </location>
</feature>
<evidence type="ECO:0000256" key="2">
    <source>
        <dbReference type="ARBA" id="ARBA00022475"/>
    </source>
</evidence>
<evidence type="ECO:0000313" key="8">
    <source>
        <dbReference type="Proteomes" id="UP000000417"/>
    </source>
</evidence>
<evidence type="ECO:0000256" key="3">
    <source>
        <dbReference type="ARBA" id="ARBA00022692"/>
    </source>
</evidence>
<dbReference type="PANTHER" id="PTHR30250:SF31">
    <property type="entry name" value="INNER MEMBRANE PROTEIN YGHQ"/>
    <property type="match status" value="1"/>
</dbReference>
<name>Q67KV7_SYMTH</name>
<evidence type="ECO:0000256" key="1">
    <source>
        <dbReference type="ARBA" id="ARBA00004651"/>
    </source>
</evidence>
<keyword evidence="4 6" id="KW-1133">Transmembrane helix</keyword>
<feature type="transmembrane region" description="Helical" evidence="6">
    <location>
        <begin position="436"/>
        <end position="458"/>
    </location>
</feature>
<dbReference type="Pfam" id="PF13440">
    <property type="entry name" value="Polysacc_synt_3"/>
    <property type="match status" value="1"/>
</dbReference>
<dbReference type="AlphaFoldDB" id="Q67KV7"/>
<keyword evidence="8" id="KW-1185">Reference proteome</keyword>
<dbReference type="PANTHER" id="PTHR30250">
    <property type="entry name" value="PST FAMILY PREDICTED COLANIC ACID TRANSPORTER"/>
    <property type="match status" value="1"/>
</dbReference>
<organism evidence="7 8">
    <name type="scientific">Symbiobacterium thermophilum (strain DSM 24528 / JCM 14929 / IAM 14863 / T)</name>
    <dbReference type="NCBI Taxonomy" id="292459"/>
    <lineage>
        <taxon>Bacteria</taxon>
        <taxon>Bacillati</taxon>
        <taxon>Bacillota</taxon>
        <taxon>Clostridia</taxon>
        <taxon>Eubacteriales</taxon>
        <taxon>Symbiobacteriaceae</taxon>
        <taxon>Symbiobacterium</taxon>
    </lineage>
</organism>
<feature type="transmembrane region" description="Helical" evidence="6">
    <location>
        <begin position="36"/>
        <end position="57"/>
    </location>
</feature>
<feature type="transmembrane region" description="Helical" evidence="6">
    <location>
        <begin position="7"/>
        <end position="30"/>
    </location>
</feature>
<protein>
    <submittedName>
        <fullName evidence="7">Polysaccharide biosynthesis protein</fullName>
    </submittedName>
</protein>
<dbReference type="KEGG" id="sth:STH2704"/>
<proteinExistence type="predicted"/>
<keyword evidence="2" id="KW-1003">Cell membrane</keyword>
<dbReference type="eggNOG" id="COG2244">
    <property type="taxonomic scope" value="Bacteria"/>
</dbReference>
<feature type="transmembrane region" description="Helical" evidence="6">
    <location>
        <begin position="77"/>
        <end position="102"/>
    </location>
</feature>
<keyword evidence="3 6" id="KW-0812">Transmembrane</keyword>
<reference evidence="7 8" key="1">
    <citation type="journal article" date="2004" name="Nucleic Acids Res.">
        <title>Genome sequence of Symbiobacterium thermophilum, an uncultivable bacterium that depends on microbial commensalism.</title>
        <authorList>
            <person name="Ueda K."/>
            <person name="Yamashita A."/>
            <person name="Ishikawa J."/>
            <person name="Shimada M."/>
            <person name="Watsuji T."/>
            <person name="Morimura K."/>
            <person name="Ikeda H."/>
            <person name="Hattori M."/>
            <person name="Beppu T."/>
        </authorList>
    </citation>
    <scope>NUCLEOTIDE SEQUENCE [LARGE SCALE GENOMIC DNA]</scope>
    <source>
        <strain evidence="8">T / IAM 14863</strain>
    </source>
</reference>
<dbReference type="InterPro" id="IPR050833">
    <property type="entry name" value="Poly_Biosynth_Transport"/>
</dbReference>
<sequence>MLIRHSFLYLGAHGVPVLIRVATLSVLTWLLTPGEYGIYTMVVAVVGMTNAVGFHWLRVSLLRFLPSAQGEGGRGALLSTIAVAYCIEVVVLSVLGGLAAIIFGFPQWILVTLLLLWTQAWLELEVEVTRVQLNPVKYGVLLTTRALLGLTLSSGLAYLGGGAIGALWGLVIANLVPAAWSYWRNRYMWVVRGFDWRVMRQIWTFGLPLATTSTLNYGVSTVDRFILGFMVGAEAAGLYAVAYDLPFQSLGALMTVTNLAGMPLAIRTLENEGIAAARRQLSANCVVLLGLGVPATLGIILLAPNVAGVFFGPEFQMDVARLIPVIAVGTLLEGVKTYYLDQAFQLAKNTLAQVGVAVLTAISKVGLTIILVHHFGLVGAAYSTVISFLIAAMLSWGVGRNIFAMPFPVGSLVKIVVATLIMGWLIAPLARYRGPLALGGQVIAGVLVYMCTAVLLNVGELRVHLINTIETWRLHRRSKATGSYSLGSDHKNDF</sequence>
<accession>Q67KV7</accession>
<dbReference type="OrthoDB" id="3249502at2"/>
<dbReference type="HOGENOM" id="CLU_022017_7_3_9"/>
<feature type="transmembrane region" description="Helical" evidence="6">
    <location>
        <begin position="249"/>
        <end position="269"/>
    </location>
</feature>
<dbReference type="GO" id="GO:0005886">
    <property type="term" value="C:plasma membrane"/>
    <property type="evidence" value="ECO:0007669"/>
    <property type="project" value="UniProtKB-SubCell"/>
</dbReference>